<protein>
    <recommendedName>
        <fullName evidence="5">C-type lectin domain-containing protein</fullName>
    </recommendedName>
</protein>
<sequence length="210" mass="23714">MCLKINNLFIFAILSSIFSATNKAVNSCSRQSRYHRANNTLIDVIDVRYNFSNGPPKNKSVFGIRSCIACSALCLSEESFACKGFECRNGINECKLVTAFLTGVSNSAGNLKERYRLKEACPATTTYVPSMRSCLVLIPRPMTWLTARDECNNMTLNFHPLIIDSLDTNLALKNYLNSYFGCMHPFPSYLWDDVDCTRNDFCVICQLDLY</sequence>
<organism evidence="3 4">
    <name type="scientific">Helobdella robusta</name>
    <name type="common">Californian leech</name>
    <dbReference type="NCBI Taxonomy" id="6412"/>
    <lineage>
        <taxon>Eukaryota</taxon>
        <taxon>Metazoa</taxon>
        <taxon>Spiralia</taxon>
        <taxon>Lophotrochozoa</taxon>
        <taxon>Annelida</taxon>
        <taxon>Clitellata</taxon>
        <taxon>Hirudinea</taxon>
        <taxon>Rhynchobdellida</taxon>
        <taxon>Glossiphoniidae</taxon>
        <taxon>Helobdella</taxon>
    </lineage>
</organism>
<dbReference type="InParanoid" id="T1FJM0"/>
<dbReference type="InterPro" id="IPR016186">
    <property type="entry name" value="C-type_lectin-like/link_sf"/>
</dbReference>
<keyword evidence="1" id="KW-0732">Signal</keyword>
<dbReference type="SUPFAM" id="SSF56436">
    <property type="entry name" value="C-type lectin-like"/>
    <property type="match status" value="1"/>
</dbReference>
<evidence type="ECO:0000313" key="3">
    <source>
        <dbReference type="EnsemblMetazoa" id="HelroP183419"/>
    </source>
</evidence>
<reference evidence="4" key="1">
    <citation type="submission" date="2012-12" db="EMBL/GenBank/DDBJ databases">
        <authorList>
            <person name="Hellsten U."/>
            <person name="Grimwood J."/>
            <person name="Chapman J.A."/>
            <person name="Shapiro H."/>
            <person name="Aerts A."/>
            <person name="Otillar R.P."/>
            <person name="Terry A.Y."/>
            <person name="Boore J.L."/>
            <person name="Simakov O."/>
            <person name="Marletaz F."/>
            <person name="Cho S.-J."/>
            <person name="Edsinger-Gonzales E."/>
            <person name="Havlak P."/>
            <person name="Kuo D.-H."/>
            <person name="Larsson T."/>
            <person name="Lv J."/>
            <person name="Arendt D."/>
            <person name="Savage R."/>
            <person name="Osoegawa K."/>
            <person name="de Jong P."/>
            <person name="Lindberg D.R."/>
            <person name="Seaver E.C."/>
            <person name="Weisblat D.A."/>
            <person name="Putnam N.H."/>
            <person name="Grigoriev I.V."/>
            <person name="Rokhsar D.S."/>
        </authorList>
    </citation>
    <scope>NUCLEOTIDE SEQUENCE</scope>
</reference>
<evidence type="ECO:0008006" key="5">
    <source>
        <dbReference type="Google" id="ProtNLM"/>
    </source>
</evidence>
<evidence type="ECO:0000313" key="4">
    <source>
        <dbReference type="Proteomes" id="UP000015101"/>
    </source>
</evidence>
<dbReference type="Gene3D" id="3.10.100.10">
    <property type="entry name" value="Mannose-Binding Protein A, subunit A"/>
    <property type="match status" value="1"/>
</dbReference>
<dbReference type="EMBL" id="KB095847">
    <property type="protein sequence ID" value="ESO11179.1"/>
    <property type="molecule type" value="Genomic_DNA"/>
</dbReference>
<dbReference type="KEGG" id="hro:HELRODRAFT_183419"/>
<name>T1FJM0_HELRO</name>
<proteinExistence type="predicted"/>
<feature type="signal peptide" evidence="1">
    <location>
        <begin position="1"/>
        <end position="24"/>
    </location>
</feature>
<evidence type="ECO:0000313" key="2">
    <source>
        <dbReference type="EMBL" id="ESO11179.1"/>
    </source>
</evidence>
<reference evidence="2 4" key="2">
    <citation type="journal article" date="2013" name="Nature">
        <title>Insights into bilaterian evolution from three spiralian genomes.</title>
        <authorList>
            <person name="Simakov O."/>
            <person name="Marletaz F."/>
            <person name="Cho S.J."/>
            <person name="Edsinger-Gonzales E."/>
            <person name="Havlak P."/>
            <person name="Hellsten U."/>
            <person name="Kuo D.H."/>
            <person name="Larsson T."/>
            <person name="Lv J."/>
            <person name="Arendt D."/>
            <person name="Savage R."/>
            <person name="Osoegawa K."/>
            <person name="de Jong P."/>
            <person name="Grimwood J."/>
            <person name="Chapman J.A."/>
            <person name="Shapiro H."/>
            <person name="Aerts A."/>
            <person name="Otillar R.P."/>
            <person name="Terry A.Y."/>
            <person name="Boore J.L."/>
            <person name="Grigoriev I.V."/>
            <person name="Lindberg D.R."/>
            <person name="Seaver E.C."/>
            <person name="Weisblat D.A."/>
            <person name="Putnam N.H."/>
            <person name="Rokhsar D.S."/>
        </authorList>
    </citation>
    <scope>NUCLEOTIDE SEQUENCE</scope>
</reference>
<reference evidence="3" key="3">
    <citation type="submission" date="2015-06" db="UniProtKB">
        <authorList>
            <consortium name="EnsemblMetazoa"/>
        </authorList>
    </citation>
    <scope>IDENTIFICATION</scope>
</reference>
<accession>T1FJM0</accession>
<dbReference type="GeneID" id="20209019"/>
<dbReference type="Proteomes" id="UP000015101">
    <property type="component" value="Unassembled WGS sequence"/>
</dbReference>
<dbReference type="EnsemblMetazoa" id="HelroT183419">
    <property type="protein sequence ID" value="HelroP183419"/>
    <property type="gene ID" value="HelroG183419"/>
</dbReference>
<dbReference type="HOGENOM" id="CLU_1410220_0_0_1"/>
<evidence type="ECO:0000256" key="1">
    <source>
        <dbReference type="SAM" id="SignalP"/>
    </source>
</evidence>
<feature type="chain" id="PRO_5010980702" description="C-type lectin domain-containing protein" evidence="1">
    <location>
        <begin position="25"/>
        <end position="210"/>
    </location>
</feature>
<dbReference type="InterPro" id="IPR016187">
    <property type="entry name" value="CTDL_fold"/>
</dbReference>
<dbReference type="EMBL" id="AMQM01008755">
    <property type="status" value="NOT_ANNOTATED_CDS"/>
    <property type="molecule type" value="Genomic_DNA"/>
</dbReference>
<gene>
    <name evidence="3" type="primary">20209019</name>
    <name evidence="2" type="ORF">HELRODRAFT_183419</name>
</gene>
<dbReference type="CTD" id="20209019"/>
<dbReference type="AlphaFoldDB" id="T1FJM0"/>
<keyword evidence="4" id="KW-1185">Reference proteome</keyword>
<dbReference type="RefSeq" id="XP_009010702.1">
    <property type="nucleotide sequence ID" value="XM_009012454.1"/>
</dbReference>